<dbReference type="Pfam" id="PF13649">
    <property type="entry name" value="Methyltransf_25"/>
    <property type="match status" value="1"/>
</dbReference>
<dbReference type="CDD" id="cd02440">
    <property type="entry name" value="AdoMet_MTases"/>
    <property type="match status" value="1"/>
</dbReference>
<dbReference type="InterPro" id="IPR041698">
    <property type="entry name" value="Methyltransf_25"/>
</dbReference>
<dbReference type="OrthoDB" id="9800454at2"/>
<keyword evidence="5" id="KW-1185">Reference proteome</keyword>
<dbReference type="Proteomes" id="UP000288227">
    <property type="component" value="Unassembled WGS sequence"/>
</dbReference>
<keyword evidence="1 4" id="KW-0489">Methyltransferase</keyword>
<dbReference type="SUPFAM" id="SSF53335">
    <property type="entry name" value="S-adenosyl-L-methionine-dependent methyltransferases"/>
    <property type="match status" value="1"/>
</dbReference>
<keyword evidence="2 4" id="KW-0808">Transferase</keyword>
<dbReference type="GO" id="GO:0008168">
    <property type="term" value="F:methyltransferase activity"/>
    <property type="evidence" value="ECO:0007669"/>
    <property type="project" value="UniProtKB-KW"/>
</dbReference>
<protein>
    <submittedName>
        <fullName evidence="4">Methyltransferase domain-containing protein</fullName>
    </submittedName>
</protein>
<reference evidence="4 5" key="1">
    <citation type="submission" date="2018-11" db="EMBL/GenBank/DDBJ databases">
        <title>Chryseotalea sanarue gen. nov., sp., nov., a member of the family Cytophagaceae, isolated from a brackish lake in Hamamatsu Japan.</title>
        <authorList>
            <person name="Maejima Y."/>
            <person name="Iino T."/>
            <person name="Muraguchi Y."/>
            <person name="Fukuda K."/>
            <person name="Ohkuma M."/>
            <person name="Moriuchi R."/>
            <person name="Dohra H."/>
            <person name="Kimbara K."/>
            <person name="Shintani M."/>
        </authorList>
    </citation>
    <scope>NUCLEOTIDE SEQUENCE [LARGE SCALE GENOMIC DNA]</scope>
    <source>
        <strain evidence="4 5">Ys</strain>
    </source>
</reference>
<dbReference type="Gene3D" id="3.40.50.150">
    <property type="entry name" value="Vaccinia Virus protein VP39"/>
    <property type="match status" value="1"/>
</dbReference>
<evidence type="ECO:0000256" key="2">
    <source>
        <dbReference type="ARBA" id="ARBA00022679"/>
    </source>
</evidence>
<evidence type="ECO:0000256" key="1">
    <source>
        <dbReference type="ARBA" id="ARBA00022603"/>
    </source>
</evidence>
<dbReference type="GO" id="GO:0032259">
    <property type="term" value="P:methylation"/>
    <property type="evidence" value="ECO:0007669"/>
    <property type="project" value="UniProtKB-KW"/>
</dbReference>
<dbReference type="InterPro" id="IPR029063">
    <property type="entry name" value="SAM-dependent_MTases_sf"/>
</dbReference>
<dbReference type="PANTHER" id="PTHR43861:SF1">
    <property type="entry name" value="TRANS-ACONITATE 2-METHYLTRANSFERASE"/>
    <property type="match status" value="1"/>
</dbReference>
<evidence type="ECO:0000313" key="4">
    <source>
        <dbReference type="EMBL" id="GCC51114.1"/>
    </source>
</evidence>
<feature type="domain" description="Methyltransferase" evidence="3">
    <location>
        <begin position="63"/>
        <end position="155"/>
    </location>
</feature>
<gene>
    <name evidence="4" type="ORF">SanaruYs_13340</name>
</gene>
<name>A0A401U8A1_9BACT</name>
<sequence length="233" mass="26627">MVDLSQRSSTEEIMDDLASSGPVISQTLQELETINTLLGGNYVTLNGLDRLINGKALKGTLRIADLGCGGGDILRLISNWLEKKEINAELIGFDANPNIIDFARKHTHQKNISYQSVNIFSEEFKAQKFDIVVSTLFFHHFTSDQLADFLSQLRSQTTIGIVINDLHRQWLAYYSIKWLTALFSKSPMVKNDAPLSVARSFRKNDWINILERAGIQNYKMRWMWAFRWQIVIG</sequence>
<dbReference type="RefSeq" id="WP_127121753.1">
    <property type="nucleotide sequence ID" value="NZ_BHXQ01000002.1"/>
</dbReference>
<proteinExistence type="predicted"/>
<organism evidence="4 5">
    <name type="scientific">Chryseotalea sanaruensis</name>
    <dbReference type="NCBI Taxonomy" id="2482724"/>
    <lineage>
        <taxon>Bacteria</taxon>
        <taxon>Pseudomonadati</taxon>
        <taxon>Bacteroidota</taxon>
        <taxon>Cytophagia</taxon>
        <taxon>Cytophagales</taxon>
        <taxon>Chryseotaleaceae</taxon>
        <taxon>Chryseotalea</taxon>
    </lineage>
</organism>
<evidence type="ECO:0000313" key="5">
    <source>
        <dbReference type="Proteomes" id="UP000288227"/>
    </source>
</evidence>
<accession>A0A401U8A1</accession>
<dbReference type="AlphaFoldDB" id="A0A401U8A1"/>
<dbReference type="EMBL" id="BHXQ01000002">
    <property type="protein sequence ID" value="GCC51114.1"/>
    <property type="molecule type" value="Genomic_DNA"/>
</dbReference>
<dbReference type="PANTHER" id="PTHR43861">
    <property type="entry name" value="TRANS-ACONITATE 2-METHYLTRANSFERASE-RELATED"/>
    <property type="match status" value="1"/>
</dbReference>
<evidence type="ECO:0000259" key="3">
    <source>
        <dbReference type="Pfam" id="PF13649"/>
    </source>
</evidence>
<comment type="caution">
    <text evidence="4">The sequence shown here is derived from an EMBL/GenBank/DDBJ whole genome shotgun (WGS) entry which is preliminary data.</text>
</comment>